<dbReference type="Proteomes" id="UP001309876">
    <property type="component" value="Unassembled WGS sequence"/>
</dbReference>
<dbReference type="EMBL" id="JAVRRJ010000002">
    <property type="protein sequence ID" value="KAK5088369.1"/>
    <property type="molecule type" value="Genomic_DNA"/>
</dbReference>
<dbReference type="InterPro" id="IPR050645">
    <property type="entry name" value="Histidine_acid_phosphatase"/>
</dbReference>
<dbReference type="PANTHER" id="PTHR11567">
    <property type="entry name" value="ACID PHOSPHATASE-RELATED"/>
    <property type="match status" value="1"/>
</dbReference>
<evidence type="ECO:0000256" key="1">
    <source>
        <dbReference type="ARBA" id="ARBA00005375"/>
    </source>
</evidence>
<accession>A0AAN7T562</accession>
<organism evidence="2 3">
    <name type="scientific">Lithohypha guttulata</name>
    <dbReference type="NCBI Taxonomy" id="1690604"/>
    <lineage>
        <taxon>Eukaryota</taxon>
        <taxon>Fungi</taxon>
        <taxon>Dikarya</taxon>
        <taxon>Ascomycota</taxon>
        <taxon>Pezizomycotina</taxon>
        <taxon>Eurotiomycetes</taxon>
        <taxon>Chaetothyriomycetidae</taxon>
        <taxon>Chaetothyriales</taxon>
        <taxon>Trichomeriaceae</taxon>
        <taxon>Lithohypha</taxon>
    </lineage>
</organism>
<dbReference type="Gene3D" id="3.40.50.1240">
    <property type="entry name" value="Phosphoglycerate mutase-like"/>
    <property type="match status" value="1"/>
</dbReference>
<evidence type="ECO:0000313" key="3">
    <source>
        <dbReference type="Proteomes" id="UP001309876"/>
    </source>
</evidence>
<reference evidence="2 3" key="1">
    <citation type="submission" date="2023-08" db="EMBL/GenBank/DDBJ databases">
        <title>Black Yeasts Isolated from many extreme environments.</title>
        <authorList>
            <person name="Coleine C."/>
            <person name="Stajich J.E."/>
            <person name="Selbmann L."/>
        </authorList>
    </citation>
    <scope>NUCLEOTIDE SEQUENCE [LARGE SCALE GENOMIC DNA]</scope>
    <source>
        <strain evidence="2 3">CCFEE 5910</strain>
    </source>
</reference>
<dbReference type="InterPro" id="IPR029033">
    <property type="entry name" value="His_PPase_superfam"/>
</dbReference>
<comment type="caution">
    <text evidence="2">The sequence shown here is derived from an EMBL/GenBank/DDBJ whole genome shotgun (WGS) entry which is preliminary data.</text>
</comment>
<keyword evidence="3" id="KW-1185">Reference proteome</keyword>
<evidence type="ECO:0000313" key="2">
    <source>
        <dbReference type="EMBL" id="KAK5088369.1"/>
    </source>
</evidence>
<dbReference type="AlphaFoldDB" id="A0AAN7T562"/>
<dbReference type="InterPro" id="IPR000560">
    <property type="entry name" value="His_Pase_clade-2"/>
</dbReference>
<dbReference type="Pfam" id="PF00328">
    <property type="entry name" value="His_Phos_2"/>
    <property type="match status" value="1"/>
</dbReference>
<dbReference type="PANTHER" id="PTHR11567:SF195">
    <property type="entry name" value="ACID PHOSPHATASE, PUTATIVE (AFU_ORTHOLOGUE AFUA_3G14570)-RELATED"/>
    <property type="match status" value="1"/>
</dbReference>
<name>A0AAN7T562_9EURO</name>
<protein>
    <submittedName>
        <fullName evidence="2">Uncharacterized protein</fullName>
    </submittedName>
</protein>
<comment type="similarity">
    <text evidence="1">Belongs to the histidine acid phosphatase family.</text>
</comment>
<sequence>MSLPQPHGFPTRLQVFLLVTGTGIASMYFHNLWQMKHLTAGFVVAAVLGATNANTQCPAPSPADLKWYPPDSTVVNSLASVANSSDVYGYIFNSSITPSSVPYSTYNWCNMPHVRAQEYVIPPAEYQLAYVEVIHRHHKRTPYASNTFPVELIPWDCDDEYLYYYGSPTSDNLAAQIGWSVSVSPINPFPQSGFQNSSCQFPQITSGGLLDSRQHGADLRSVYVDKLHFLPSSFDGNVAKFRVTNNQITSQVAGQLAIGLYPSLTSQRLPVTVQPVNLDTLEPQYSCRSAASQYSSYGVGSRNPAWQAHLNDSSTISLFNILDTISGVNRSDSGWHNWFDHYFDNLSAKLCHAKPLPCNISNPSLCVNESVADAVFRRGQYEYSYIYRDNNNSLAASAASYGLWVAELSNNLRATMSGSSAVKYRHNIAHDGSMSRLLSILQLDVMVWPGMGSEIVFEVWRSRSSGCWFLRVLWRGQVLRSSNPRLGRMDMIPVNSFLAYIDGLVGVSGSKVTALCSA</sequence>
<gene>
    <name evidence="2" type="ORF">LTR05_002587</name>
</gene>
<dbReference type="SUPFAM" id="SSF53254">
    <property type="entry name" value="Phosphoglycerate mutase-like"/>
    <property type="match status" value="1"/>
</dbReference>
<proteinExistence type="inferred from homology"/>
<dbReference type="GO" id="GO:0016791">
    <property type="term" value="F:phosphatase activity"/>
    <property type="evidence" value="ECO:0007669"/>
    <property type="project" value="TreeGrafter"/>
</dbReference>